<dbReference type="Proteomes" id="UP000807769">
    <property type="component" value="Unassembled WGS sequence"/>
</dbReference>
<reference evidence="2" key="1">
    <citation type="journal article" date="2020" name="New Phytol.">
        <title>Comparative genomics reveals dynamic genome evolution in host specialist ectomycorrhizal fungi.</title>
        <authorList>
            <person name="Lofgren L.A."/>
            <person name="Nguyen N.H."/>
            <person name="Vilgalys R."/>
            <person name="Ruytinx J."/>
            <person name="Liao H.L."/>
            <person name="Branco S."/>
            <person name="Kuo A."/>
            <person name="LaButti K."/>
            <person name="Lipzen A."/>
            <person name="Andreopoulos W."/>
            <person name="Pangilinan J."/>
            <person name="Riley R."/>
            <person name="Hundley H."/>
            <person name="Na H."/>
            <person name="Barry K."/>
            <person name="Grigoriev I.V."/>
            <person name="Stajich J.E."/>
            <person name="Kennedy P.G."/>
        </authorList>
    </citation>
    <scope>NUCLEOTIDE SEQUENCE</scope>
    <source>
        <strain evidence="2">MN1</strain>
    </source>
</reference>
<dbReference type="InterPro" id="IPR013933">
    <property type="entry name" value="CRC_Rsc7/Swp82"/>
</dbReference>
<dbReference type="GeneID" id="64631330"/>
<comment type="caution">
    <text evidence="2">The sequence shown here is derived from an EMBL/GenBank/DDBJ whole genome shotgun (WGS) entry which is preliminary data.</text>
</comment>
<dbReference type="RefSeq" id="XP_041185889.1">
    <property type="nucleotide sequence ID" value="XM_041337314.1"/>
</dbReference>
<dbReference type="EMBL" id="JABBWG010000114">
    <property type="protein sequence ID" value="KAG1800528.1"/>
    <property type="molecule type" value="Genomic_DNA"/>
</dbReference>
<name>A0A9P7J2W9_9AGAM</name>
<dbReference type="AlphaFoldDB" id="A0A9P7J2W9"/>
<evidence type="ECO:0000256" key="1">
    <source>
        <dbReference type="SAM" id="MobiDB-lite"/>
    </source>
</evidence>
<protein>
    <submittedName>
        <fullName evidence="2">Uncharacterized protein</fullName>
    </submittedName>
</protein>
<sequence>MVWEEVDCRVTCANRSLTIRLPKRNGEDANDAEAEEGEQDGGKVYFIDGDEFVTDPDEKGDEKVDVDGNLLGGLKFKCHTFVLPQQHSRFRDSLYFFWRNLLTLKLSVTQHEREFLISAGKLGAHLKTRTHKLYGVKVILDGRWVTDNYYRSKCLAEITEKGFKPGDLVGKLPDPPGVSSQSAPSGQQSTTSTSSGIY</sequence>
<proteinExistence type="predicted"/>
<organism evidence="2 3">
    <name type="scientific">Suillus subaureus</name>
    <dbReference type="NCBI Taxonomy" id="48587"/>
    <lineage>
        <taxon>Eukaryota</taxon>
        <taxon>Fungi</taxon>
        <taxon>Dikarya</taxon>
        <taxon>Basidiomycota</taxon>
        <taxon>Agaricomycotina</taxon>
        <taxon>Agaricomycetes</taxon>
        <taxon>Agaricomycetidae</taxon>
        <taxon>Boletales</taxon>
        <taxon>Suillineae</taxon>
        <taxon>Suillaceae</taxon>
        <taxon>Suillus</taxon>
    </lineage>
</organism>
<dbReference type="Pfam" id="PF08624">
    <property type="entry name" value="CRC_subunit"/>
    <property type="match status" value="1"/>
</dbReference>
<feature type="region of interest" description="Disordered" evidence="1">
    <location>
        <begin position="164"/>
        <end position="198"/>
    </location>
</feature>
<dbReference type="OrthoDB" id="5598844at2759"/>
<keyword evidence="3" id="KW-1185">Reference proteome</keyword>
<evidence type="ECO:0000313" key="2">
    <source>
        <dbReference type="EMBL" id="KAG1800528.1"/>
    </source>
</evidence>
<feature type="compositionally biased region" description="Low complexity" evidence="1">
    <location>
        <begin position="177"/>
        <end position="198"/>
    </location>
</feature>
<evidence type="ECO:0000313" key="3">
    <source>
        <dbReference type="Proteomes" id="UP000807769"/>
    </source>
</evidence>
<gene>
    <name evidence="2" type="ORF">BJ212DRAFT_1400404</name>
</gene>
<accession>A0A9P7J2W9</accession>